<feature type="region of interest" description="Disordered" evidence="7">
    <location>
        <begin position="176"/>
        <end position="200"/>
    </location>
</feature>
<evidence type="ECO:0000256" key="8">
    <source>
        <dbReference type="SAM" id="Phobius"/>
    </source>
</evidence>
<accession>A0ABP9HSA6</accession>
<feature type="coiled-coil region" evidence="6">
    <location>
        <begin position="246"/>
        <end position="299"/>
    </location>
</feature>
<feature type="transmembrane region" description="Helical" evidence="8">
    <location>
        <begin position="76"/>
        <end position="99"/>
    </location>
</feature>
<keyword evidence="11" id="KW-1185">Reference proteome</keyword>
<comment type="caution">
    <text evidence="10">The sequence shown here is derived from an EMBL/GenBank/DDBJ whole genome shotgun (WGS) entry which is preliminary data.</text>
</comment>
<keyword evidence="5 8" id="KW-0472">Membrane</keyword>
<sequence length="563" mass="57333">MDTQEQPAIAGADPAPGGGTRSGNDGAPGANACTAQERFFGAVRGLGAERAADRWFTGVCAGLAHRFGVDPVVVRALFAALTVAGGLGLALYGVAWLLLPGRDGRIEAERALRGDVSGAAVAAGVLVVLDLATGQGVFAWESWGAAPGWGVLITFLALAGVWWLLRDRLPQFLGGSQPNPPRWVPRAAAPTAAGDVAAPAGETAAPRLSLRKEHPADAPAAAAAEDAAEEAAEVPWWEQPGVPPAVQRAQREFEKARKEFQRGREQFSRGAEKAALAVAEAERRRLAAERRKRERALRRRPGSPLLTTAVVGLALVVAGAVVLADRVGVLPGHPLPLALAAATFVTGVGALLAGLRGRRGGGDGLGWVLAVLAALTALVPMQPGPLRAGEQWWTPDGTDQARSVLVGDFHVSTEDLARSAGGAAPQVEASLGTGRLVVAGAAEQTVLVVTRVATGRVEVDAPGARRLTGPEADRVAQEYAGEGAGEVRSYVVGEDAAQVAQRAAGVASGVDAVVVATVGAGQVLIAGPGSAPQVPEAPQAPEAPVVRDGAGVTIDLGLTGAGR</sequence>
<name>A0ABP9HSA6_9ACTN</name>
<feature type="transmembrane region" description="Helical" evidence="8">
    <location>
        <begin position="302"/>
        <end position="323"/>
    </location>
</feature>
<protein>
    <recommendedName>
        <fullName evidence="9">Phage shock protein PspC N-terminal domain-containing protein</fullName>
    </recommendedName>
</protein>
<keyword evidence="4 8" id="KW-1133">Transmembrane helix</keyword>
<evidence type="ECO:0000256" key="6">
    <source>
        <dbReference type="SAM" id="Coils"/>
    </source>
</evidence>
<feature type="transmembrane region" description="Helical" evidence="8">
    <location>
        <begin position="364"/>
        <end position="381"/>
    </location>
</feature>
<dbReference type="RefSeq" id="WP_345712071.1">
    <property type="nucleotide sequence ID" value="NZ_BAABIL010000232.1"/>
</dbReference>
<feature type="region of interest" description="Disordered" evidence="7">
    <location>
        <begin position="1"/>
        <end position="28"/>
    </location>
</feature>
<evidence type="ECO:0000256" key="4">
    <source>
        <dbReference type="ARBA" id="ARBA00022989"/>
    </source>
</evidence>
<dbReference type="InterPro" id="IPR007168">
    <property type="entry name" value="Phageshock_PspC_N"/>
</dbReference>
<dbReference type="Proteomes" id="UP001501195">
    <property type="component" value="Unassembled WGS sequence"/>
</dbReference>
<evidence type="ECO:0000256" key="2">
    <source>
        <dbReference type="ARBA" id="ARBA00022475"/>
    </source>
</evidence>
<keyword evidence="2" id="KW-1003">Cell membrane</keyword>
<evidence type="ECO:0000313" key="11">
    <source>
        <dbReference type="Proteomes" id="UP001501195"/>
    </source>
</evidence>
<feature type="transmembrane region" description="Helical" evidence="8">
    <location>
        <begin position="335"/>
        <end position="355"/>
    </location>
</feature>
<feature type="compositionally biased region" description="Low complexity" evidence="7">
    <location>
        <begin position="184"/>
        <end position="200"/>
    </location>
</feature>
<dbReference type="InterPro" id="IPR052027">
    <property type="entry name" value="PspC"/>
</dbReference>
<evidence type="ECO:0000313" key="10">
    <source>
        <dbReference type="EMBL" id="GAA4977069.1"/>
    </source>
</evidence>
<proteinExistence type="predicted"/>
<gene>
    <name evidence="10" type="ORF">GCM10023225_17330</name>
</gene>
<feature type="transmembrane region" description="Helical" evidence="8">
    <location>
        <begin position="119"/>
        <end position="140"/>
    </location>
</feature>
<evidence type="ECO:0000256" key="7">
    <source>
        <dbReference type="SAM" id="MobiDB-lite"/>
    </source>
</evidence>
<comment type="subcellular location">
    <subcellularLocation>
        <location evidence="1">Cell membrane</location>
        <topology evidence="1">Single-pass membrane protein</topology>
    </subcellularLocation>
</comment>
<keyword evidence="6" id="KW-0175">Coiled coil</keyword>
<evidence type="ECO:0000259" key="9">
    <source>
        <dbReference type="Pfam" id="PF04024"/>
    </source>
</evidence>
<reference evidence="11" key="1">
    <citation type="journal article" date="2019" name="Int. J. Syst. Evol. Microbiol.">
        <title>The Global Catalogue of Microorganisms (GCM) 10K type strain sequencing project: providing services to taxonomists for standard genome sequencing and annotation.</title>
        <authorList>
            <consortium name="The Broad Institute Genomics Platform"/>
            <consortium name="The Broad Institute Genome Sequencing Center for Infectious Disease"/>
            <person name="Wu L."/>
            <person name="Ma J."/>
        </authorList>
    </citation>
    <scope>NUCLEOTIDE SEQUENCE [LARGE SCALE GENOMIC DNA]</scope>
    <source>
        <strain evidence="11">JCM 18126</strain>
    </source>
</reference>
<dbReference type="EMBL" id="BAABIL010000232">
    <property type="protein sequence ID" value="GAA4977069.1"/>
    <property type="molecule type" value="Genomic_DNA"/>
</dbReference>
<dbReference type="PANTHER" id="PTHR33885:SF3">
    <property type="entry name" value="PHAGE SHOCK PROTEIN C"/>
    <property type="match status" value="1"/>
</dbReference>
<feature type="domain" description="Phage shock protein PspC N-terminal" evidence="9">
    <location>
        <begin position="52"/>
        <end position="100"/>
    </location>
</feature>
<evidence type="ECO:0000256" key="5">
    <source>
        <dbReference type="ARBA" id="ARBA00023136"/>
    </source>
</evidence>
<organism evidence="10 11">
    <name type="scientific">Kineococcus glutinatus</name>
    <dbReference type="NCBI Taxonomy" id="1070872"/>
    <lineage>
        <taxon>Bacteria</taxon>
        <taxon>Bacillati</taxon>
        <taxon>Actinomycetota</taxon>
        <taxon>Actinomycetes</taxon>
        <taxon>Kineosporiales</taxon>
        <taxon>Kineosporiaceae</taxon>
        <taxon>Kineococcus</taxon>
    </lineage>
</organism>
<evidence type="ECO:0000256" key="3">
    <source>
        <dbReference type="ARBA" id="ARBA00022692"/>
    </source>
</evidence>
<dbReference type="PANTHER" id="PTHR33885">
    <property type="entry name" value="PHAGE SHOCK PROTEIN C"/>
    <property type="match status" value="1"/>
</dbReference>
<dbReference type="Pfam" id="PF04024">
    <property type="entry name" value="PspC"/>
    <property type="match status" value="1"/>
</dbReference>
<evidence type="ECO:0000256" key="1">
    <source>
        <dbReference type="ARBA" id="ARBA00004162"/>
    </source>
</evidence>
<feature type="transmembrane region" description="Helical" evidence="8">
    <location>
        <begin position="146"/>
        <end position="165"/>
    </location>
</feature>
<keyword evidence="3 8" id="KW-0812">Transmembrane</keyword>